<dbReference type="Proteomes" id="UP000027135">
    <property type="component" value="Unassembled WGS sequence"/>
</dbReference>
<gene>
    <name evidence="2" type="ORF">L798_10172</name>
</gene>
<evidence type="ECO:0000256" key="1">
    <source>
        <dbReference type="SAM" id="MobiDB-lite"/>
    </source>
</evidence>
<feature type="region of interest" description="Disordered" evidence="1">
    <location>
        <begin position="699"/>
        <end position="719"/>
    </location>
</feature>
<accession>A0A067R1K1</accession>
<evidence type="ECO:0000313" key="2">
    <source>
        <dbReference type="EMBL" id="KDR15859.1"/>
    </source>
</evidence>
<dbReference type="GO" id="GO:0098609">
    <property type="term" value="P:cell-cell adhesion"/>
    <property type="evidence" value="ECO:0007669"/>
    <property type="project" value="InterPro"/>
</dbReference>
<proteinExistence type="predicted"/>
<organism evidence="2 3">
    <name type="scientific">Zootermopsis nevadensis</name>
    <name type="common">Dampwood termite</name>
    <dbReference type="NCBI Taxonomy" id="136037"/>
    <lineage>
        <taxon>Eukaryota</taxon>
        <taxon>Metazoa</taxon>
        <taxon>Ecdysozoa</taxon>
        <taxon>Arthropoda</taxon>
        <taxon>Hexapoda</taxon>
        <taxon>Insecta</taxon>
        <taxon>Pterygota</taxon>
        <taxon>Neoptera</taxon>
        <taxon>Polyneoptera</taxon>
        <taxon>Dictyoptera</taxon>
        <taxon>Blattodea</taxon>
        <taxon>Blattoidea</taxon>
        <taxon>Termitoidae</taxon>
        <taxon>Termopsidae</taxon>
        <taxon>Zootermopsis</taxon>
    </lineage>
</organism>
<dbReference type="PANTHER" id="PTHR15989">
    <property type="entry name" value="VEZATIN"/>
    <property type="match status" value="1"/>
</dbReference>
<dbReference type="InterPro" id="IPR026858">
    <property type="entry name" value="Vezatin"/>
</dbReference>
<reference evidence="2 3" key="1">
    <citation type="journal article" date="2014" name="Nat. Commun.">
        <title>Molecular traces of alternative social organization in a termite genome.</title>
        <authorList>
            <person name="Terrapon N."/>
            <person name="Li C."/>
            <person name="Robertson H.M."/>
            <person name="Ji L."/>
            <person name="Meng X."/>
            <person name="Booth W."/>
            <person name="Chen Z."/>
            <person name="Childers C.P."/>
            <person name="Glastad K.M."/>
            <person name="Gokhale K."/>
            <person name="Gowin J."/>
            <person name="Gronenberg W."/>
            <person name="Hermansen R.A."/>
            <person name="Hu H."/>
            <person name="Hunt B.G."/>
            <person name="Huylmans A.K."/>
            <person name="Khalil S.M."/>
            <person name="Mitchell R.D."/>
            <person name="Munoz-Torres M.C."/>
            <person name="Mustard J.A."/>
            <person name="Pan H."/>
            <person name="Reese J.T."/>
            <person name="Scharf M.E."/>
            <person name="Sun F."/>
            <person name="Vogel H."/>
            <person name="Xiao J."/>
            <person name="Yang W."/>
            <person name="Yang Z."/>
            <person name="Yang Z."/>
            <person name="Zhou J."/>
            <person name="Zhu J."/>
            <person name="Brent C.S."/>
            <person name="Elsik C.G."/>
            <person name="Goodisman M.A."/>
            <person name="Liberles D.A."/>
            <person name="Roe R.M."/>
            <person name="Vargo E.L."/>
            <person name="Vilcinskas A."/>
            <person name="Wang J."/>
            <person name="Bornberg-Bauer E."/>
            <person name="Korb J."/>
            <person name="Zhang G."/>
            <person name="Liebig J."/>
        </authorList>
    </citation>
    <scope>NUCLEOTIDE SEQUENCE [LARGE SCALE GENOMIC DNA]</scope>
    <source>
        <tissue evidence="2">Whole organism</tissue>
    </source>
</reference>
<dbReference type="PANTHER" id="PTHR15989:SF5">
    <property type="entry name" value="VEZATIN"/>
    <property type="match status" value="1"/>
</dbReference>
<evidence type="ECO:0000313" key="3">
    <source>
        <dbReference type="Proteomes" id="UP000027135"/>
    </source>
</evidence>
<dbReference type="EMBL" id="KK852812">
    <property type="protein sequence ID" value="KDR15859.1"/>
    <property type="molecule type" value="Genomic_DNA"/>
</dbReference>
<keyword evidence="3" id="KW-1185">Reference proteome</keyword>
<dbReference type="GO" id="GO:0005886">
    <property type="term" value="C:plasma membrane"/>
    <property type="evidence" value="ECO:0007669"/>
    <property type="project" value="TreeGrafter"/>
</dbReference>
<dbReference type="OMA" id="IVCENPR"/>
<sequence length="719" mass="81092">MSEDEEVVFEGHELHNYLCQQGFTDFEVVRCSTSVQDPETKKSEIVRHQLWAAFKGVLQPLIPKWWMPHKKKLASLQMEIEIILRSGLLLDDDSHFLESLDLPTDFMNDKPLWTEISLLHGILLCGTMFIWKRKVIHGLFPVLYSLLAAEHVLSNWHFSMQRTRMSDAVTKLLSCCKDLYFLQRKSLHFVQENELLFRGFTLAKTSSVAFCLESTAAPCLAKKWYVMSGLRVLIARSTLEAINTLQICTKTLVMSCPLSGQLDKSNHYLAFLGKEGLGIAEINTDEGTELPLGILKKLHEVYVLLQSEFLRRLALCFLVKLWKDARQNILPVFTLVSDVSAKFSEYLSNLNQDYKFFSCYGLSAVDDTSLKMPKRKPWRYFNAYVGIHSARLHLQGMLHRTKEIEELLETHTDETEAAENNTLSQNLKNALTDIVTELHSCTSCLQVAISQFSVLNQPSAQYSAIKASEILNHNKSEEKQKPIVVGFTDLDPQIEDEVFEAVISHGNTGFDDDDDGNLMSLNAADRIKCQLEKECSDRMLLELKTVLIHKAHEWEEREAKALRKKGIQSAEKADIEDRVTVESSESVLHFDRDYNSGAVPERADRHVSLSERLNQGKIVAATLETMERDNSIVNDPFTSLAMKPEGNWPLPRLKTGKLFSSGIVTSSNVEACHTAGEHVKTLIVGASAVQPKYAGYDVSEETFSGSGENSSSSESENID</sequence>
<dbReference type="InParanoid" id="A0A067R1K1"/>
<feature type="compositionally biased region" description="Low complexity" evidence="1">
    <location>
        <begin position="701"/>
        <end position="719"/>
    </location>
</feature>
<dbReference type="AlphaFoldDB" id="A0A067R1K1"/>
<protein>
    <submittedName>
        <fullName evidence="2">Vezatin</fullName>
    </submittedName>
</protein>
<name>A0A067R1K1_ZOONE</name>
<dbReference type="STRING" id="136037.A0A067R1K1"/>
<dbReference type="eggNOG" id="ENOG502T6IN">
    <property type="taxonomic scope" value="Eukaryota"/>
</dbReference>